<dbReference type="EMBL" id="VTPU01000001">
    <property type="protein sequence ID" value="TZG41509.1"/>
    <property type="molecule type" value="Genomic_DNA"/>
</dbReference>
<dbReference type="Gene3D" id="3.40.50.300">
    <property type="entry name" value="P-loop containing nucleotide triphosphate hydrolases"/>
    <property type="match status" value="1"/>
</dbReference>
<dbReference type="PANTHER" id="PTHR11070">
    <property type="entry name" value="UVRD / RECB / PCRA DNA HELICASE FAMILY MEMBER"/>
    <property type="match status" value="1"/>
</dbReference>
<evidence type="ECO:0000313" key="3">
    <source>
        <dbReference type="Proteomes" id="UP000324260"/>
    </source>
</evidence>
<evidence type="ECO:0000313" key="2">
    <source>
        <dbReference type="EMBL" id="TZG41509.1"/>
    </source>
</evidence>
<reference evidence="2 3" key="1">
    <citation type="submission" date="2019-08" db="EMBL/GenBank/DDBJ databases">
        <title>Draft Genome Sequence of Halomonas eurihalina Isolated from Preserved Hide-surface.</title>
        <authorList>
            <person name="Hussain S.A."/>
            <person name="Xu A."/>
            <person name="Sarker M."/>
            <person name="Sommers C."/>
        </authorList>
    </citation>
    <scope>NUCLEOTIDE SEQUENCE [LARGE SCALE GENOMIC DNA]</scope>
    <source>
        <strain evidence="2 3">MS1</strain>
    </source>
</reference>
<sequence>MDKRVIFSVAGSGKTSYIIDGLEESSRALVVTYTDKNALNLRVRVFRKFGYIPAGIKIYTYYRFLYSFCCKPILGHEIPSKGITWELPPRFAKKTSIEHYVDASRRLYGNRIAKLLDVAGVFPELIERIEKYFDYIYIDEVQDFAGNDFNLLCRLAEADVQQLLVGDFFQHTFDTSRDGNVNGNLHDDYSTYKAKFVEAGFVVDSDLLSHSYRCSPTVCAFVSENLGIDIQSHRADETEVTLIECREHANRIFNCCETVKLFYQASNRYDGFTENWGATKGQNCYEDVCVVLNPSTFKLFQESALKKLAPQTKNKLYVACTRANRHLFFVPEAMYKQHRK</sequence>
<dbReference type="GO" id="GO:0005524">
    <property type="term" value="F:ATP binding"/>
    <property type="evidence" value="ECO:0007669"/>
    <property type="project" value="InterPro"/>
</dbReference>
<dbReference type="Proteomes" id="UP000324260">
    <property type="component" value="Unassembled WGS sequence"/>
</dbReference>
<proteinExistence type="predicted"/>
<dbReference type="PANTHER" id="PTHR11070:SF2">
    <property type="entry name" value="ATP-DEPENDENT DNA HELICASE SRS2"/>
    <property type="match status" value="1"/>
</dbReference>
<keyword evidence="2" id="KW-0347">Helicase</keyword>
<dbReference type="GO" id="GO:0043138">
    <property type="term" value="F:3'-5' DNA helicase activity"/>
    <property type="evidence" value="ECO:0007669"/>
    <property type="project" value="TreeGrafter"/>
</dbReference>
<dbReference type="GO" id="GO:0003677">
    <property type="term" value="F:DNA binding"/>
    <property type="evidence" value="ECO:0007669"/>
    <property type="project" value="InterPro"/>
</dbReference>
<accession>A0A5D9DD53</accession>
<dbReference type="RefSeq" id="WP_149320700.1">
    <property type="nucleotide sequence ID" value="NZ_JARWAH010000001.1"/>
</dbReference>
<dbReference type="InterPro" id="IPR027417">
    <property type="entry name" value="P-loop_NTPase"/>
</dbReference>
<evidence type="ECO:0000256" key="1">
    <source>
        <dbReference type="ARBA" id="ARBA00034923"/>
    </source>
</evidence>
<gene>
    <name evidence="2" type="ORF">FZZ93_02270</name>
</gene>
<dbReference type="OrthoDB" id="5107704at2"/>
<name>A0A5D9DD53_HALER</name>
<keyword evidence="2" id="KW-0547">Nucleotide-binding</keyword>
<comment type="caution">
    <text evidence="2">The sequence shown here is derived from an EMBL/GenBank/DDBJ whole genome shotgun (WGS) entry which is preliminary data.</text>
</comment>
<keyword evidence="2" id="KW-0378">Hydrolase</keyword>
<organism evidence="2 3">
    <name type="scientific">Halomonas eurihalina</name>
    <dbReference type="NCBI Taxonomy" id="42566"/>
    <lineage>
        <taxon>Bacteria</taxon>
        <taxon>Pseudomonadati</taxon>
        <taxon>Pseudomonadota</taxon>
        <taxon>Gammaproteobacteria</taxon>
        <taxon>Oceanospirillales</taxon>
        <taxon>Halomonadaceae</taxon>
        <taxon>Halomonas</taxon>
    </lineage>
</organism>
<protein>
    <recommendedName>
        <fullName evidence="1">DNA 3'-5' helicase II</fullName>
    </recommendedName>
</protein>
<dbReference type="AlphaFoldDB" id="A0A5D9DD53"/>
<dbReference type="SUPFAM" id="SSF52540">
    <property type="entry name" value="P-loop containing nucleoside triphosphate hydrolases"/>
    <property type="match status" value="1"/>
</dbReference>
<dbReference type="InterPro" id="IPR000212">
    <property type="entry name" value="DNA_helicase_UvrD/REP"/>
</dbReference>
<keyword evidence="3" id="KW-1185">Reference proteome</keyword>
<keyword evidence="2" id="KW-0067">ATP-binding</keyword>
<dbReference type="GO" id="GO:0000725">
    <property type="term" value="P:recombinational repair"/>
    <property type="evidence" value="ECO:0007669"/>
    <property type="project" value="TreeGrafter"/>
</dbReference>